<dbReference type="PRINTS" id="PR00598">
    <property type="entry name" value="HTHMARR"/>
</dbReference>
<gene>
    <name evidence="2" type="ORF">ACH4OY_22075</name>
</gene>
<dbReference type="EMBL" id="JBIRPU010000017">
    <property type="protein sequence ID" value="MFI0795339.1"/>
    <property type="molecule type" value="Genomic_DNA"/>
</dbReference>
<evidence type="ECO:0000259" key="1">
    <source>
        <dbReference type="PROSITE" id="PS50995"/>
    </source>
</evidence>
<evidence type="ECO:0000313" key="2">
    <source>
        <dbReference type="EMBL" id="MFI0795339.1"/>
    </source>
</evidence>
<name>A0ABW7SR26_9ACTN</name>
<proteinExistence type="predicted"/>
<organism evidence="2 3">
    <name type="scientific">Micromonospora rubida</name>
    <dbReference type="NCBI Taxonomy" id="2697657"/>
    <lineage>
        <taxon>Bacteria</taxon>
        <taxon>Bacillati</taxon>
        <taxon>Actinomycetota</taxon>
        <taxon>Actinomycetes</taxon>
        <taxon>Micromonosporales</taxon>
        <taxon>Micromonosporaceae</taxon>
        <taxon>Micromonospora</taxon>
    </lineage>
</organism>
<dbReference type="InterPro" id="IPR039422">
    <property type="entry name" value="MarR/SlyA-like"/>
</dbReference>
<dbReference type="Pfam" id="PF12802">
    <property type="entry name" value="MarR_2"/>
    <property type="match status" value="1"/>
</dbReference>
<evidence type="ECO:0000313" key="3">
    <source>
        <dbReference type="Proteomes" id="UP001611075"/>
    </source>
</evidence>
<dbReference type="Proteomes" id="UP001611075">
    <property type="component" value="Unassembled WGS sequence"/>
</dbReference>
<dbReference type="InterPro" id="IPR036390">
    <property type="entry name" value="WH_DNA-bd_sf"/>
</dbReference>
<sequence>MTDGSQAPVRIRTLPSWLLGRAAARGHRLVAEALAQAGVRMMHHAVLCAVAEREPVSQADLGRSLRVDPKDMVAILNDLHDDGLIVRAPDPHDRRKNAVSISADGTQLLRRTQTLGDEANDQLTAALTATEREHLVRLLERIVSPVEACQTSDGTPGG</sequence>
<comment type="caution">
    <text evidence="2">The sequence shown here is derived from an EMBL/GenBank/DDBJ whole genome shotgun (WGS) entry which is preliminary data.</text>
</comment>
<dbReference type="InterPro" id="IPR036388">
    <property type="entry name" value="WH-like_DNA-bd_sf"/>
</dbReference>
<accession>A0ABW7SR26</accession>
<protein>
    <submittedName>
        <fullName evidence="2">MarR family winged helix-turn-helix transcriptional regulator</fullName>
    </submittedName>
</protein>
<dbReference type="PANTHER" id="PTHR33164:SF99">
    <property type="entry name" value="MARR FAMILY REGULATORY PROTEIN"/>
    <property type="match status" value="1"/>
</dbReference>
<dbReference type="InterPro" id="IPR000835">
    <property type="entry name" value="HTH_MarR-typ"/>
</dbReference>
<reference evidence="2 3" key="1">
    <citation type="submission" date="2024-10" db="EMBL/GenBank/DDBJ databases">
        <title>The Natural Products Discovery Center: Release of the First 8490 Sequenced Strains for Exploring Actinobacteria Biosynthetic Diversity.</title>
        <authorList>
            <person name="Kalkreuter E."/>
            <person name="Kautsar S.A."/>
            <person name="Yang D."/>
            <person name="Bader C.D."/>
            <person name="Teijaro C.N."/>
            <person name="Fluegel L."/>
            <person name="Davis C.M."/>
            <person name="Simpson J.R."/>
            <person name="Lauterbach L."/>
            <person name="Steele A.D."/>
            <person name="Gui C."/>
            <person name="Meng S."/>
            <person name="Li G."/>
            <person name="Viehrig K."/>
            <person name="Ye F."/>
            <person name="Su P."/>
            <person name="Kiefer A.F."/>
            <person name="Nichols A."/>
            <person name="Cepeda A.J."/>
            <person name="Yan W."/>
            <person name="Fan B."/>
            <person name="Jiang Y."/>
            <person name="Adhikari A."/>
            <person name="Zheng C.-J."/>
            <person name="Schuster L."/>
            <person name="Cowan T.M."/>
            <person name="Smanski M.J."/>
            <person name="Chevrette M.G."/>
            <person name="De Carvalho L.P.S."/>
            <person name="Shen B."/>
        </authorList>
    </citation>
    <scope>NUCLEOTIDE SEQUENCE [LARGE SCALE GENOMIC DNA]</scope>
    <source>
        <strain evidence="2 3">NPDC021253</strain>
    </source>
</reference>
<dbReference type="RefSeq" id="WP_396682466.1">
    <property type="nucleotide sequence ID" value="NZ_JBIRPU010000017.1"/>
</dbReference>
<dbReference type="PANTHER" id="PTHR33164">
    <property type="entry name" value="TRANSCRIPTIONAL REGULATOR, MARR FAMILY"/>
    <property type="match status" value="1"/>
</dbReference>
<dbReference type="PROSITE" id="PS50995">
    <property type="entry name" value="HTH_MARR_2"/>
    <property type="match status" value="1"/>
</dbReference>
<dbReference type="Gene3D" id="1.10.10.10">
    <property type="entry name" value="Winged helix-like DNA-binding domain superfamily/Winged helix DNA-binding domain"/>
    <property type="match status" value="1"/>
</dbReference>
<dbReference type="SMART" id="SM00347">
    <property type="entry name" value="HTH_MARR"/>
    <property type="match status" value="1"/>
</dbReference>
<keyword evidence="3" id="KW-1185">Reference proteome</keyword>
<feature type="domain" description="HTH marR-type" evidence="1">
    <location>
        <begin position="12"/>
        <end position="144"/>
    </location>
</feature>
<dbReference type="SUPFAM" id="SSF46785">
    <property type="entry name" value="Winged helix' DNA-binding domain"/>
    <property type="match status" value="1"/>
</dbReference>